<dbReference type="PANTHER" id="PTHR38448:SF1">
    <property type="entry name" value="YLBF FAMILY REGULATOR"/>
    <property type="match status" value="1"/>
</dbReference>
<comment type="caution">
    <text evidence="3">The sequence shown here is derived from an EMBL/GenBank/DDBJ whole genome shotgun (WGS) entry which is preliminary data.</text>
</comment>
<dbReference type="Proteomes" id="UP000030403">
    <property type="component" value="Unassembled WGS sequence"/>
</dbReference>
<dbReference type="AlphaFoldDB" id="A0A0A5FS49"/>
<dbReference type="Pfam" id="PF06133">
    <property type="entry name" value="Com_YlbF"/>
    <property type="match status" value="1"/>
</dbReference>
<dbReference type="Gene3D" id="1.20.1500.10">
    <property type="entry name" value="YheA/YmcA-like"/>
    <property type="match status" value="1"/>
</dbReference>
<evidence type="ECO:0000256" key="2">
    <source>
        <dbReference type="SAM" id="MobiDB-lite"/>
    </source>
</evidence>
<dbReference type="eggNOG" id="COG4550">
    <property type="taxonomic scope" value="Bacteria"/>
</dbReference>
<keyword evidence="4" id="KW-1185">Reference proteome</keyword>
<dbReference type="STRING" id="1385511.GCA_000425225_04181"/>
<dbReference type="InterPro" id="IPR010368">
    <property type="entry name" value="Com_YlbF"/>
</dbReference>
<protein>
    <recommendedName>
        <fullName evidence="5">Master regulator for biofilm formation</fullName>
    </recommendedName>
</protein>
<dbReference type="EMBL" id="AVPF01000095">
    <property type="protein sequence ID" value="KGX83591.1"/>
    <property type="molecule type" value="Genomic_DNA"/>
</dbReference>
<dbReference type="PANTHER" id="PTHR38448">
    <property type="entry name" value="REGULATORY PROTEIN YLBF-RELATED"/>
    <property type="match status" value="1"/>
</dbReference>
<dbReference type="InterPro" id="IPR023378">
    <property type="entry name" value="YheA/YmcA-like_dom_sf"/>
</dbReference>
<feature type="region of interest" description="Disordered" evidence="2">
    <location>
        <begin position="124"/>
        <end position="143"/>
    </location>
</feature>
<organism evidence="3 4">
    <name type="scientific">Pontibacillus marinus BH030004 = DSM 16465</name>
    <dbReference type="NCBI Taxonomy" id="1385511"/>
    <lineage>
        <taxon>Bacteria</taxon>
        <taxon>Bacillati</taxon>
        <taxon>Bacillota</taxon>
        <taxon>Bacilli</taxon>
        <taxon>Bacillales</taxon>
        <taxon>Bacillaceae</taxon>
        <taxon>Pontibacillus</taxon>
    </lineage>
</organism>
<dbReference type="InterPro" id="IPR052767">
    <property type="entry name" value="Bact_com_dev_regulator"/>
</dbReference>
<sequence>MAKYTRKEVISQAEELAKMMAETPEIDRFKQVEAKLNENKKVQELINRIKSLQKNAVNFQYYEKTEALKKVEKEIDRLQEELDAIPVVQEFKSTQTDVNDFLQMVSNSIANEVTNEIIRETGGDVLQGTTGSATSSEGEGCSH</sequence>
<dbReference type="SUPFAM" id="SSF158622">
    <property type="entry name" value="YheA/YmcA-like"/>
    <property type="match status" value="1"/>
</dbReference>
<evidence type="ECO:0008006" key="5">
    <source>
        <dbReference type="Google" id="ProtNLM"/>
    </source>
</evidence>
<dbReference type="InterPro" id="IPR016783">
    <property type="entry name" value="Biofilm_formation_YmcA"/>
</dbReference>
<gene>
    <name evidence="3" type="ORF">N783_02030</name>
</gene>
<accession>A0A0A5FS49</accession>
<feature type="compositionally biased region" description="Polar residues" evidence="2">
    <location>
        <begin position="127"/>
        <end position="137"/>
    </location>
</feature>
<evidence type="ECO:0000256" key="1">
    <source>
        <dbReference type="SAM" id="Coils"/>
    </source>
</evidence>
<evidence type="ECO:0000313" key="4">
    <source>
        <dbReference type="Proteomes" id="UP000030403"/>
    </source>
</evidence>
<name>A0A0A5FS49_9BACI</name>
<dbReference type="PIRSF" id="PIRSF021287">
    <property type="entry name" value="Biofilm_formation_YmcA"/>
    <property type="match status" value="1"/>
</dbReference>
<evidence type="ECO:0000313" key="3">
    <source>
        <dbReference type="EMBL" id="KGX83591.1"/>
    </source>
</evidence>
<feature type="coiled-coil region" evidence="1">
    <location>
        <begin position="35"/>
        <end position="81"/>
    </location>
</feature>
<proteinExistence type="predicted"/>
<dbReference type="RefSeq" id="WP_027447643.1">
    <property type="nucleotide sequence ID" value="NZ_AULJ01000078.1"/>
</dbReference>
<keyword evidence="1" id="KW-0175">Coiled coil</keyword>
<reference evidence="3 4" key="1">
    <citation type="submission" date="2013-08" db="EMBL/GenBank/DDBJ databases">
        <authorList>
            <person name="Huang J."/>
            <person name="Wang G."/>
        </authorList>
    </citation>
    <scope>NUCLEOTIDE SEQUENCE [LARGE SCALE GENOMIC DNA]</scope>
    <source>
        <strain evidence="3 4">BH030004</strain>
    </source>
</reference>
<dbReference type="OrthoDB" id="2167788at2"/>